<dbReference type="PANTHER" id="PTHR11113">
    <property type="entry name" value="N-ACETYLGLUCOSAMINE-6-PHOSPHATE DEACETYLASE"/>
    <property type="match status" value="1"/>
</dbReference>
<comment type="cofactor">
    <cofactor evidence="6">
        <name>Mn(2+)</name>
        <dbReference type="ChEBI" id="CHEBI:29035"/>
    </cofactor>
</comment>
<dbReference type="SUPFAM" id="SSF51338">
    <property type="entry name" value="Composite domain of metallo-dependent hydrolases"/>
    <property type="match status" value="1"/>
</dbReference>
<reference evidence="9 10" key="1">
    <citation type="submission" date="2020-04" db="EMBL/GenBank/DDBJ databases">
        <title>Flammeovirga sp. SR4, a novel species isolated from seawater.</title>
        <authorList>
            <person name="Wang X."/>
        </authorList>
    </citation>
    <scope>NUCLEOTIDE SEQUENCE [LARGE SCALE GENOMIC DNA]</scope>
    <source>
        <strain evidence="9 10">SR4</strain>
    </source>
</reference>
<dbReference type="SUPFAM" id="SSF51556">
    <property type="entry name" value="Metallo-dependent hydrolases"/>
    <property type="match status" value="1"/>
</dbReference>
<evidence type="ECO:0000256" key="5">
    <source>
        <dbReference type="ARBA" id="ARBA00047720"/>
    </source>
</evidence>
<proteinExistence type="inferred from homology"/>
<feature type="domain" description="Amidohydrolase-related" evidence="7">
    <location>
        <begin position="44"/>
        <end position="324"/>
    </location>
</feature>
<dbReference type="Gene3D" id="3.20.20.140">
    <property type="entry name" value="Metal-dependent hydrolases"/>
    <property type="match status" value="1"/>
</dbReference>
<dbReference type="InterPro" id="IPR011059">
    <property type="entry name" value="Metal-dep_hydrolase_composite"/>
</dbReference>
<name>A0A7X8SLJ5_9BACT</name>
<sequence>MEKIIFGNIVDVHRRIIYPGKLTIAGKHIKDIRYDEEAKGSDKYIMPGFVDAHIHIESSMLSPTEFAKIAVRHGTVATVSDPHEIANVLGVEGVNYMIEEGKKTPFKFNYGAPSCVPATDFETSGARITSKDIKNLMIKNEIKYLAEMMNWPGVLNNDEEVYKKIQAAKESNKPIDGHAPGLKGKDAEKYASAGISTDHECIELDEALDKINAGMKILIREGSAAKNYEALSPLLKSHTEQLMFCTDDSHPHELINGHIDRFIRRSFDIGADLFEVIKIASIYPINHYNLDVGQLRKGDFADFVVIESMTQFKPVATYINGEKVAENGRELFTTPTPTLINNFNCSHKMVEEIQVSVKDKKVRTIVAHDGQLITSSEIIDSSQLRQQDALKMVVINRYNDAPPSIGYIKGFGLKEGAIASTVAHDCHNIIAVGVNDEEIIKAVNEVIRTKGGIAVSNIDEVTSFPLPIAGLMSDLSGEVAAEKYNELLEIAKSLGSTLHDPYMTLSFMALLVIPALKLSDKGLFDGQKFEFVSLTD</sequence>
<dbReference type="Proteomes" id="UP000585050">
    <property type="component" value="Unassembled WGS sequence"/>
</dbReference>
<keyword evidence="4 6" id="KW-0464">Manganese</keyword>
<evidence type="ECO:0000259" key="7">
    <source>
        <dbReference type="Pfam" id="PF01979"/>
    </source>
</evidence>
<dbReference type="PANTHER" id="PTHR11113:SF2">
    <property type="entry name" value="ADENINE DEAMINASE"/>
    <property type="match status" value="1"/>
</dbReference>
<evidence type="ECO:0000256" key="2">
    <source>
        <dbReference type="ARBA" id="ARBA00012782"/>
    </source>
</evidence>
<dbReference type="Gene3D" id="2.30.40.10">
    <property type="entry name" value="Urease, subunit C, domain 1"/>
    <property type="match status" value="1"/>
</dbReference>
<dbReference type="GO" id="GO:0000034">
    <property type="term" value="F:adenine deaminase activity"/>
    <property type="evidence" value="ECO:0007669"/>
    <property type="project" value="UniProtKB-UniRule"/>
</dbReference>
<organism evidence="9 10">
    <name type="scientific">Flammeovirga agarivorans</name>
    <dbReference type="NCBI Taxonomy" id="2726742"/>
    <lineage>
        <taxon>Bacteria</taxon>
        <taxon>Pseudomonadati</taxon>
        <taxon>Bacteroidota</taxon>
        <taxon>Cytophagia</taxon>
        <taxon>Cytophagales</taxon>
        <taxon>Flammeovirgaceae</taxon>
        <taxon>Flammeovirga</taxon>
    </lineage>
</organism>
<evidence type="ECO:0000256" key="4">
    <source>
        <dbReference type="ARBA" id="ARBA00023211"/>
    </source>
</evidence>
<evidence type="ECO:0000259" key="8">
    <source>
        <dbReference type="Pfam" id="PF13382"/>
    </source>
</evidence>
<feature type="domain" description="Adenine deaminase C-terminal" evidence="8">
    <location>
        <begin position="385"/>
        <end position="530"/>
    </location>
</feature>
<comment type="similarity">
    <text evidence="1 6">Belongs to the metallo-dependent hydrolases superfamily. Adenine deaminase family.</text>
</comment>
<comment type="caution">
    <text evidence="9">The sequence shown here is derived from an EMBL/GenBank/DDBJ whole genome shotgun (WGS) entry which is preliminary data.</text>
</comment>
<comment type="catalytic activity">
    <reaction evidence="5 6">
        <text>adenine + H2O + H(+) = hypoxanthine + NH4(+)</text>
        <dbReference type="Rhea" id="RHEA:23688"/>
        <dbReference type="ChEBI" id="CHEBI:15377"/>
        <dbReference type="ChEBI" id="CHEBI:15378"/>
        <dbReference type="ChEBI" id="CHEBI:16708"/>
        <dbReference type="ChEBI" id="CHEBI:17368"/>
        <dbReference type="ChEBI" id="CHEBI:28938"/>
        <dbReference type="EC" id="3.5.4.2"/>
    </reaction>
</comment>
<accession>A0A7X8SLJ5</accession>
<dbReference type="GO" id="GO:0006146">
    <property type="term" value="P:adenine catabolic process"/>
    <property type="evidence" value="ECO:0007669"/>
    <property type="project" value="InterPro"/>
</dbReference>
<protein>
    <recommendedName>
        <fullName evidence="2 6">Adenine deaminase</fullName>
        <shortName evidence="6">Adenase</shortName>
        <shortName evidence="6">Adenine aminase</shortName>
        <ecNumber evidence="2 6">3.5.4.2</ecNumber>
    </recommendedName>
</protein>
<dbReference type="RefSeq" id="WP_168883166.1">
    <property type="nucleotide sequence ID" value="NZ_JABAIL010000004.1"/>
</dbReference>
<dbReference type="AlphaFoldDB" id="A0A7X8SLJ5"/>
<evidence type="ECO:0000256" key="1">
    <source>
        <dbReference type="ARBA" id="ARBA00006773"/>
    </source>
</evidence>
<evidence type="ECO:0000256" key="6">
    <source>
        <dbReference type="HAMAP-Rule" id="MF_01518"/>
    </source>
</evidence>
<gene>
    <name evidence="6 9" type="primary">ade</name>
    <name evidence="9" type="ORF">HGP29_14655</name>
</gene>
<dbReference type="EMBL" id="JABAIL010000004">
    <property type="protein sequence ID" value="NLR92456.1"/>
    <property type="molecule type" value="Genomic_DNA"/>
</dbReference>
<evidence type="ECO:0000256" key="3">
    <source>
        <dbReference type="ARBA" id="ARBA00022801"/>
    </source>
</evidence>
<dbReference type="Pfam" id="PF13382">
    <property type="entry name" value="Adenine_deam_C"/>
    <property type="match status" value="1"/>
</dbReference>
<keyword evidence="3 6" id="KW-0378">Hydrolase</keyword>
<dbReference type="EC" id="3.5.4.2" evidence="2 6"/>
<dbReference type="Pfam" id="PF01979">
    <property type="entry name" value="Amidohydro_1"/>
    <property type="match status" value="1"/>
</dbReference>
<evidence type="ECO:0000313" key="9">
    <source>
        <dbReference type="EMBL" id="NLR92456.1"/>
    </source>
</evidence>
<dbReference type="CDD" id="cd01295">
    <property type="entry name" value="AdeC"/>
    <property type="match status" value="1"/>
</dbReference>
<dbReference type="InterPro" id="IPR032466">
    <property type="entry name" value="Metal_Hydrolase"/>
</dbReference>
<dbReference type="InterPro" id="IPR006679">
    <property type="entry name" value="Adenine_deam"/>
</dbReference>
<dbReference type="InterPro" id="IPR006680">
    <property type="entry name" value="Amidohydro-rel"/>
</dbReference>
<dbReference type="HAMAP" id="MF_01518">
    <property type="entry name" value="Adenine_deamin"/>
    <property type="match status" value="1"/>
</dbReference>
<keyword evidence="10" id="KW-1185">Reference proteome</keyword>
<dbReference type="NCBIfam" id="TIGR01178">
    <property type="entry name" value="ade"/>
    <property type="match status" value="1"/>
</dbReference>
<dbReference type="InterPro" id="IPR026912">
    <property type="entry name" value="Adenine_deam_C"/>
</dbReference>
<evidence type="ECO:0000313" key="10">
    <source>
        <dbReference type="Proteomes" id="UP000585050"/>
    </source>
</evidence>